<dbReference type="GO" id="GO:0002098">
    <property type="term" value="P:tRNA wobble uridine modification"/>
    <property type="evidence" value="ECO:0007669"/>
    <property type="project" value="TreeGrafter"/>
</dbReference>
<comment type="subcellular location">
    <subcellularLocation>
        <location evidence="6">Cytoplasm</location>
    </subcellularLocation>
</comment>
<evidence type="ECO:0000256" key="1">
    <source>
        <dbReference type="ARBA" id="ARBA00011043"/>
    </source>
</evidence>
<dbReference type="GO" id="GO:0005829">
    <property type="term" value="C:cytosol"/>
    <property type="evidence" value="ECO:0007669"/>
    <property type="project" value="TreeGrafter"/>
</dbReference>
<organism evidence="8 9">
    <name type="scientific">Rhodopirellula bahusiensis</name>
    <dbReference type="NCBI Taxonomy" id="2014065"/>
    <lineage>
        <taxon>Bacteria</taxon>
        <taxon>Pseudomonadati</taxon>
        <taxon>Planctomycetota</taxon>
        <taxon>Planctomycetia</taxon>
        <taxon>Pirellulales</taxon>
        <taxon>Pirellulaceae</taxon>
        <taxon>Rhodopirellula</taxon>
    </lineage>
</organism>
<comment type="function">
    <text evidence="6">Exhibits a very high intrinsic GTPase hydrolysis rate. Involved in the addition of a carboxymethylaminomethyl (cmnm) group at the wobble position (U34) of certain tRNAs, forming tRNA-cmnm(5)s(2)U34.</text>
</comment>
<dbReference type="GO" id="GO:0003924">
    <property type="term" value="F:GTPase activity"/>
    <property type="evidence" value="ECO:0007669"/>
    <property type="project" value="UniProtKB-UniRule"/>
</dbReference>
<dbReference type="SUPFAM" id="SSF52540">
    <property type="entry name" value="P-loop containing nucleoside triphosphate hydrolases"/>
    <property type="match status" value="1"/>
</dbReference>
<keyword evidence="6" id="KW-0378">Hydrolase</keyword>
<keyword evidence="6" id="KW-0479">Metal-binding</keyword>
<dbReference type="CDD" id="cd04164">
    <property type="entry name" value="trmE"/>
    <property type="match status" value="1"/>
</dbReference>
<dbReference type="Pfam" id="PF01926">
    <property type="entry name" value="MMR_HSR1"/>
    <property type="match status" value="1"/>
</dbReference>
<dbReference type="GO" id="GO:0030488">
    <property type="term" value="P:tRNA methylation"/>
    <property type="evidence" value="ECO:0007669"/>
    <property type="project" value="TreeGrafter"/>
</dbReference>
<dbReference type="SUPFAM" id="SSF103025">
    <property type="entry name" value="Folate-binding domain"/>
    <property type="match status" value="1"/>
</dbReference>
<feature type="binding site" evidence="6">
    <location>
        <position position="25"/>
    </location>
    <ligand>
        <name>(6S)-5-formyl-5,6,7,8-tetrahydrofolate</name>
        <dbReference type="ChEBI" id="CHEBI:57457"/>
    </ligand>
</feature>
<dbReference type="Gene3D" id="1.20.120.430">
    <property type="entry name" value="tRNA modification GTPase MnmE domain 2"/>
    <property type="match status" value="1"/>
</dbReference>
<dbReference type="InterPro" id="IPR027266">
    <property type="entry name" value="TrmE/GcvT-like"/>
</dbReference>
<dbReference type="Pfam" id="PF12631">
    <property type="entry name" value="MnmE_helical"/>
    <property type="match status" value="1"/>
</dbReference>
<dbReference type="Gene3D" id="3.30.1360.120">
    <property type="entry name" value="Probable tRNA modification gtpase trme, domain 1"/>
    <property type="match status" value="1"/>
</dbReference>
<evidence type="ECO:0000256" key="5">
    <source>
        <dbReference type="ARBA" id="ARBA00023134"/>
    </source>
</evidence>
<proteinExistence type="inferred from homology"/>
<feature type="binding site" evidence="6">
    <location>
        <position position="465"/>
    </location>
    <ligand>
        <name>(6S)-5-formyl-5,6,7,8-tetrahydrofolate</name>
        <dbReference type="ChEBI" id="CHEBI:57457"/>
    </ligand>
</feature>
<dbReference type="PANTHER" id="PTHR42714:SF2">
    <property type="entry name" value="TRNA MODIFICATION GTPASE GTPBP3, MITOCHONDRIAL"/>
    <property type="match status" value="1"/>
</dbReference>
<evidence type="ECO:0000256" key="6">
    <source>
        <dbReference type="HAMAP-Rule" id="MF_00379"/>
    </source>
</evidence>
<evidence type="ECO:0000313" key="8">
    <source>
        <dbReference type="EMBL" id="PHQ33583.1"/>
    </source>
</evidence>
<reference evidence="8 9" key="1">
    <citation type="submission" date="2017-06" db="EMBL/GenBank/DDBJ databases">
        <title>Description of Rhodopirellula bahusiensis sp. nov.</title>
        <authorList>
            <person name="Kizina J."/>
            <person name="Harder J."/>
        </authorList>
    </citation>
    <scope>NUCLEOTIDE SEQUENCE [LARGE SCALE GENOMIC DNA]</scope>
    <source>
        <strain evidence="8 9">SWK21</strain>
    </source>
</reference>
<dbReference type="EMBL" id="NIZW01000016">
    <property type="protein sequence ID" value="PHQ33583.1"/>
    <property type="molecule type" value="Genomic_DNA"/>
</dbReference>
<dbReference type="Pfam" id="PF10396">
    <property type="entry name" value="TrmE_N"/>
    <property type="match status" value="1"/>
</dbReference>
<dbReference type="Gene3D" id="3.40.50.300">
    <property type="entry name" value="P-loop containing nucleotide triphosphate hydrolases"/>
    <property type="match status" value="1"/>
</dbReference>
<feature type="binding site" evidence="6">
    <location>
        <begin position="232"/>
        <end position="237"/>
    </location>
    <ligand>
        <name>GTP</name>
        <dbReference type="ChEBI" id="CHEBI:37565"/>
    </ligand>
</feature>
<keyword evidence="9" id="KW-1185">Reference proteome</keyword>
<evidence type="ECO:0000256" key="3">
    <source>
        <dbReference type="ARBA" id="ARBA00022741"/>
    </source>
</evidence>
<feature type="binding site" evidence="6">
    <location>
        <position position="87"/>
    </location>
    <ligand>
        <name>(6S)-5-formyl-5,6,7,8-tetrahydrofolate</name>
        <dbReference type="ChEBI" id="CHEBI:57457"/>
    </ligand>
</feature>
<dbReference type="PANTHER" id="PTHR42714">
    <property type="entry name" value="TRNA MODIFICATION GTPASE GTPBP3"/>
    <property type="match status" value="1"/>
</dbReference>
<dbReference type="GO" id="GO:0005525">
    <property type="term" value="F:GTP binding"/>
    <property type="evidence" value="ECO:0007669"/>
    <property type="project" value="UniProtKB-UniRule"/>
</dbReference>
<feature type="binding site" evidence="6">
    <location>
        <begin position="276"/>
        <end position="279"/>
    </location>
    <ligand>
        <name>GTP</name>
        <dbReference type="ChEBI" id="CHEBI:37565"/>
    </ligand>
</feature>
<dbReference type="PROSITE" id="PS51709">
    <property type="entry name" value="G_TRME"/>
    <property type="match status" value="1"/>
</dbReference>
<keyword evidence="6" id="KW-0963">Cytoplasm</keyword>
<comment type="cofactor">
    <cofactor evidence="6">
        <name>K(+)</name>
        <dbReference type="ChEBI" id="CHEBI:29103"/>
    </cofactor>
    <text evidence="6">Binds 1 potassium ion per subunit.</text>
</comment>
<dbReference type="InterPro" id="IPR006073">
    <property type="entry name" value="GTP-bd"/>
</dbReference>
<dbReference type="OrthoDB" id="9805918at2"/>
<dbReference type="SUPFAM" id="SSF116878">
    <property type="entry name" value="TrmE connector domain"/>
    <property type="match status" value="1"/>
</dbReference>
<gene>
    <name evidence="6" type="primary">mnmE</name>
    <name evidence="6" type="synonym">trmE</name>
    <name evidence="8" type="ORF">CEE69_20075</name>
</gene>
<evidence type="ECO:0000256" key="4">
    <source>
        <dbReference type="ARBA" id="ARBA00022958"/>
    </source>
</evidence>
<comment type="caution">
    <text evidence="6">Lacks conserved residue(s) required for the propagation of feature annotation.</text>
</comment>
<protein>
    <recommendedName>
        <fullName evidence="6">tRNA modification GTPase MnmE</fullName>
        <ecNumber evidence="6">3.6.-.-</ecNumber>
    </recommendedName>
</protein>
<keyword evidence="3 6" id="KW-0547">Nucleotide-binding</keyword>
<keyword evidence="4 6" id="KW-0630">Potassium</keyword>
<dbReference type="InterPro" id="IPR025867">
    <property type="entry name" value="MnmE_helical"/>
</dbReference>
<dbReference type="InterPro" id="IPR027368">
    <property type="entry name" value="MnmE_dom2"/>
</dbReference>
<feature type="domain" description="TrmE-type G" evidence="7">
    <location>
        <begin position="222"/>
        <end position="386"/>
    </location>
</feature>
<evidence type="ECO:0000256" key="2">
    <source>
        <dbReference type="ARBA" id="ARBA00022694"/>
    </source>
</evidence>
<dbReference type="GeneID" id="90610305"/>
<keyword evidence="5 6" id="KW-0342">GTP-binding</keyword>
<comment type="similarity">
    <text evidence="1 6">Belongs to the TRAFAC class TrmE-Era-EngA-EngB-Septin-like GTPase superfamily. TrmE GTPase family.</text>
</comment>
<evidence type="ECO:0000259" key="7">
    <source>
        <dbReference type="PROSITE" id="PS51709"/>
    </source>
</evidence>
<dbReference type="Proteomes" id="UP000225740">
    <property type="component" value="Unassembled WGS sequence"/>
</dbReference>
<feature type="binding site" evidence="6">
    <location>
        <begin position="251"/>
        <end position="257"/>
    </location>
    <ligand>
        <name>GTP</name>
        <dbReference type="ChEBI" id="CHEBI:37565"/>
    </ligand>
</feature>
<dbReference type="InterPro" id="IPR031168">
    <property type="entry name" value="G_TrmE"/>
</dbReference>
<dbReference type="CDD" id="cd14858">
    <property type="entry name" value="TrmE_N"/>
    <property type="match status" value="1"/>
</dbReference>
<dbReference type="RefSeq" id="WP_099262418.1">
    <property type="nucleotide sequence ID" value="NZ_NIZW01000016.1"/>
</dbReference>
<dbReference type="InterPro" id="IPR027417">
    <property type="entry name" value="P-loop_NTPase"/>
</dbReference>
<dbReference type="HAMAP" id="MF_00379">
    <property type="entry name" value="GTPase_MnmE"/>
    <property type="match status" value="1"/>
</dbReference>
<comment type="subunit">
    <text evidence="6">Homodimer. Heterotetramer of two MnmE and two MnmG subunits.</text>
</comment>
<dbReference type="EC" id="3.6.-.-" evidence="6"/>
<dbReference type="NCBIfam" id="TIGR00231">
    <property type="entry name" value="small_GTP"/>
    <property type="match status" value="1"/>
</dbReference>
<name>A0A2G1W3I4_9BACT</name>
<dbReference type="GO" id="GO:0046872">
    <property type="term" value="F:metal ion binding"/>
    <property type="evidence" value="ECO:0007669"/>
    <property type="project" value="UniProtKB-KW"/>
</dbReference>
<feature type="binding site" evidence="6">
    <location>
        <position position="126"/>
    </location>
    <ligand>
        <name>(6S)-5-formyl-5,6,7,8-tetrahydrofolate</name>
        <dbReference type="ChEBI" id="CHEBI:57457"/>
    </ligand>
</feature>
<keyword evidence="6" id="KW-0460">Magnesium</keyword>
<sequence>MTSEADDTIAAIASPMTPAPRGIVRLSGHDCVDVLCRMDVLNKDEATGRRPFRSSKKLALGDPLGAIEVDVMVWPTQRSYTGQPSAELHLIGSAPLLQSSLDAAIRAGARAARPGEFTMRSFLAGRLDLTQAEAVLGVIEAEDRGTLDQALSQLAGNLSRPLQAARSTLLDLLADVEAGLDFVDEDIEFISDEALVQRLGELQSLLSQTRSQLSDRGGASPTIRVVLRGLPNAGKSRLLNMLSRTESAIVTDQAGTTRDLVTVESSWGGHSFQLIDTAGLESREESDPEAPISQEAQLQAAEAARGADVHIWCMDATLGDGFEWLKHPDAVLPDSKRSAELICVATKRDLVPAGWDGDSMQADLAVSSESGAGVESLIERLVAFAERRDAGETGSVIGTAARCQDSLAAAIDHLGQAVQWTEQSAGHELVAAEMRLAVEAIGEVTGQVYTDDILDRVFGRFCIGK</sequence>
<dbReference type="InterPro" id="IPR004520">
    <property type="entry name" value="GTPase_MnmE"/>
</dbReference>
<feature type="binding site" evidence="6">
    <location>
        <position position="257"/>
    </location>
    <ligand>
        <name>Mg(2+)</name>
        <dbReference type="ChEBI" id="CHEBI:18420"/>
    </ligand>
</feature>
<dbReference type="InterPro" id="IPR018948">
    <property type="entry name" value="GTP-bd_TrmE_N"/>
</dbReference>
<dbReference type="AlphaFoldDB" id="A0A2G1W3I4"/>
<accession>A0A2G1W3I4</accession>
<feature type="binding site" evidence="6">
    <location>
        <position position="236"/>
    </location>
    <ligand>
        <name>Mg(2+)</name>
        <dbReference type="ChEBI" id="CHEBI:18420"/>
    </ligand>
</feature>
<comment type="caution">
    <text evidence="8">The sequence shown here is derived from an EMBL/GenBank/DDBJ whole genome shotgun (WGS) entry which is preliminary data.</text>
</comment>
<evidence type="ECO:0000313" key="9">
    <source>
        <dbReference type="Proteomes" id="UP000225740"/>
    </source>
</evidence>
<dbReference type="InterPro" id="IPR005225">
    <property type="entry name" value="Small_GTP-bd"/>
</dbReference>
<keyword evidence="2 6" id="KW-0819">tRNA processing</keyword>